<evidence type="ECO:0000313" key="1">
    <source>
        <dbReference type="EMBL" id="WIM06870.1"/>
    </source>
</evidence>
<dbReference type="EMBL" id="CP107246">
    <property type="protein sequence ID" value="WIM06870.1"/>
    <property type="molecule type" value="Genomic_DNA"/>
</dbReference>
<accession>A0AA49IYE8</accession>
<dbReference type="KEGG" id="npv:OHM77_06300"/>
<reference evidence="1" key="1">
    <citation type="journal article" date="2023" name="Nat. Microbiol.">
        <title>Enrichment and characterization of a nitric oxide-reducing microbial community in a continuous bioreactor.</title>
        <authorList>
            <person name="Garrido-Amador P."/>
            <person name="Stortenbeker N."/>
            <person name="Wessels H.J.C.T."/>
            <person name="Speth D.R."/>
            <person name="Garcia-Heredia I."/>
            <person name="Kartal B."/>
        </authorList>
    </citation>
    <scope>NUCLEOTIDE SEQUENCE</scope>
    <source>
        <strain evidence="1">MAG1</strain>
    </source>
</reference>
<dbReference type="Proteomes" id="UP001234916">
    <property type="component" value="Chromosome"/>
</dbReference>
<organism evidence="1">
    <name type="scientific">Candidatus Nitricoxidivorans perseverans</name>
    <dbReference type="NCBI Taxonomy" id="2975601"/>
    <lineage>
        <taxon>Bacteria</taxon>
        <taxon>Pseudomonadati</taxon>
        <taxon>Pseudomonadota</taxon>
        <taxon>Betaproteobacteria</taxon>
        <taxon>Nitrosomonadales</taxon>
        <taxon>Sterolibacteriaceae</taxon>
        <taxon>Candidatus Nitricoxidivorans</taxon>
    </lineage>
</organism>
<dbReference type="Pfam" id="PF04891">
    <property type="entry name" value="NifQ"/>
    <property type="match status" value="1"/>
</dbReference>
<dbReference type="GO" id="GO:0009399">
    <property type="term" value="P:nitrogen fixation"/>
    <property type="evidence" value="ECO:0007669"/>
    <property type="project" value="InterPro"/>
</dbReference>
<protein>
    <submittedName>
        <fullName evidence="1">Nitrogen fixation protein NifQ</fullName>
    </submittedName>
</protein>
<name>A0AA49IYE8_9PROT</name>
<dbReference type="GO" id="GO:0030151">
    <property type="term" value="F:molybdenum ion binding"/>
    <property type="evidence" value="ECO:0007669"/>
    <property type="project" value="InterPro"/>
</dbReference>
<dbReference type="AlphaFoldDB" id="A0AA49IYE8"/>
<dbReference type="InterPro" id="IPR006975">
    <property type="entry name" value="NifQ"/>
</dbReference>
<gene>
    <name evidence="1" type="ORF">OHM77_06300</name>
</gene>
<proteinExistence type="predicted"/>
<sequence>MSETGLKMEDGREERRMEVYRTLCAESAGHPNADSWARMLASRATGFGEMPERLGLAPRQFDMLMARHFPDTDSSRFLAGPSLDSERAQERQELRALIMTHCAEPSEEHEWFADVLASGCMGGSHLWHDLGLWSRKDVTAVIECNFPALKAKNDRDMKWKKFLYKQLCLQEGIYICRSPSCEVCDDYKNCFSPDQ</sequence>